<feature type="region of interest" description="Disordered" evidence="1">
    <location>
        <begin position="136"/>
        <end position="167"/>
    </location>
</feature>
<dbReference type="HOGENOM" id="CLU_028756_1_0_1"/>
<feature type="compositionally biased region" description="Low complexity" evidence="1">
    <location>
        <begin position="209"/>
        <end position="227"/>
    </location>
</feature>
<dbReference type="KEGG" id="sla:SERLADRAFT_473203"/>
<reference evidence="2" key="1">
    <citation type="submission" date="2011-04" db="EMBL/GenBank/DDBJ databases">
        <title>Evolution of plant cell wall degrading machinery underlies the functional diversity of forest fungi.</title>
        <authorList>
            <consortium name="US DOE Joint Genome Institute (JGI-PGF)"/>
            <person name="Eastwood D.C."/>
            <person name="Floudas D."/>
            <person name="Binder M."/>
            <person name="Majcherczyk A."/>
            <person name="Schneider P."/>
            <person name="Aerts A."/>
            <person name="Asiegbu F.O."/>
            <person name="Baker S.E."/>
            <person name="Barry K."/>
            <person name="Bendiksby M."/>
            <person name="Blumentritt M."/>
            <person name="Coutinho P.M."/>
            <person name="Cullen D."/>
            <person name="Cullen D."/>
            <person name="Gathman A."/>
            <person name="Goodell B."/>
            <person name="Henrissat B."/>
            <person name="Ihrmark K."/>
            <person name="Kauserud H."/>
            <person name="Kohler A."/>
            <person name="LaButti K."/>
            <person name="Lapidus A."/>
            <person name="Lavin J.L."/>
            <person name="Lee Y.-H."/>
            <person name="Lindquist E."/>
            <person name="Lilly W."/>
            <person name="Lucas S."/>
            <person name="Morin E."/>
            <person name="Murat C."/>
            <person name="Oguiza J.A."/>
            <person name="Park J."/>
            <person name="Pisabarro A.G."/>
            <person name="Riley R."/>
            <person name="Rosling A."/>
            <person name="Salamov A."/>
            <person name="Schmidt O."/>
            <person name="Schmutz J."/>
            <person name="Skrede I."/>
            <person name="Stenlid J."/>
            <person name="Wiebenga A."/>
            <person name="Xie X."/>
            <person name="Kues U."/>
            <person name="Hibbett D.S."/>
            <person name="Hoffmeister D."/>
            <person name="Hogberg N."/>
            <person name="Martin F."/>
            <person name="Grigoriev I.V."/>
            <person name="Watkinson S.C."/>
        </authorList>
    </citation>
    <scope>NUCLEOTIDE SEQUENCE</scope>
    <source>
        <strain evidence="2">S7.9</strain>
    </source>
</reference>
<dbReference type="Proteomes" id="UP000008064">
    <property type="component" value="Unassembled WGS sequence"/>
</dbReference>
<evidence type="ECO:0000256" key="1">
    <source>
        <dbReference type="SAM" id="MobiDB-lite"/>
    </source>
</evidence>
<feature type="region of interest" description="Disordered" evidence="1">
    <location>
        <begin position="201"/>
        <end position="266"/>
    </location>
</feature>
<protein>
    <submittedName>
        <fullName evidence="2">Uncharacterized protein</fullName>
    </submittedName>
</protein>
<feature type="compositionally biased region" description="Basic and acidic residues" evidence="1">
    <location>
        <begin position="136"/>
        <end position="149"/>
    </location>
</feature>
<dbReference type="GeneID" id="18820266"/>
<sequence length="640" mass="69229">MQPKAIKRIVKAVKRRLSHGKHKHTDSATTTPSSSRHPSLLHDDSFSPPTLTVPASPRSGSSSQTLGASPQTKIIDICASSTASSEGVMSAHSHPSELSTTNSDVVTAESGPSEPAQSMLGLSGMVDAGHLAHSDPVRETVDSESHDDPSMYGSARQSMATSTSQEGTIELAQSSELQPLAEETGEGPLVVSHSPIVVEPDVPDPFIVDDSANSASEEDASSSQAEDIPLAQSTSLSVSDAPASVALSSPNVSKDVLPPPPVEEEESHDLYLPGLVMPTMFLPIPNTDPLTTLLTKYITPSEKRPVRDVTGDWQHTDFHTMVMSNSWRPLARMARDRLVTSNPEDLNLVLGLWYLRLSSLSRLRLYNQTSAECTNLFTVLNAIEPPSARAWLFDRILPFELEVMFTRLKYWTGDHMGYLDALSGLLKKCKAKARQNRSDPAALMMWQERRSRICLIVASQFMEMKEYMAAAKLLEPLCDQPNGVTSPALQSSVARIYLQGGYLAMASKHFEAVNADPTAEQALKDMNAALLASAQGDWSKASDVLKTVLADDPENFVAANNLSVALLSQGKIKEGIEILEAALASSPSTVVVAEPFLFNLSTLYELRSAAALDRKRDLLVEVARWSGDGLKTACLKMPSN</sequence>
<name>F8P2M8_SERL9</name>
<dbReference type="Gene3D" id="1.25.40.10">
    <property type="entry name" value="Tetratricopeptide repeat domain"/>
    <property type="match status" value="1"/>
</dbReference>
<dbReference type="PANTHER" id="PTHR21581">
    <property type="entry name" value="D-ALANYL-D-ALANINE CARBOXYPEPTIDASE"/>
    <property type="match status" value="1"/>
</dbReference>
<feature type="compositionally biased region" description="Polar residues" evidence="1">
    <location>
        <begin position="155"/>
        <end position="167"/>
    </location>
</feature>
<dbReference type="PANTHER" id="PTHR21581:SF6">
    <property type="entry name" value="TRAFFICKING PROTEIN PARTICLE COMPLEX SUBUNIT 12"/>
    <property type="match status" value="1"/>
</dbReference>
<feature type="region of interest" description="Disordered" evidence="1">
    <location>
        <begin position="86"/>
        <end position="120"/>
    </location>
</feature>
<evidence type="ECO:0000313" key="2">
    <source>
        <dbReference type="EMBL" id="EGO22413.1"/>
    </source>
</evidence>
<feature type="compositionally biased region" description="Basic residues" evidence="1">
    <location>
        <begin position="1"/>
        <end position="24"/>
    </location>
</feature>
<dbReference type="SUPFAM" id="SSF48452">
    <property type="entry name" value="TPR-like"/>
    <property type="match status" value="1"/>
</dbReference>
<feature type="compositionally biased region" description="Polar residues" evidence="1">
    <location>
        <begin position="96"/>
        <end position="105"/>
    </location>
</feature>
<dbReference type="Pfam" id="PF14559">
    <property type="entry name" value="TPR_19"/>
    <property type="match status" value="1"/>
</dbReference>
<dbReference type="OrthoDB" id="428342at2759"/>
<dbReference type="GO" id="GO:0030008">
    <property type="term" value="C:TRAPP complex"/>
    <property type="evidence" value="ECO:0007669"/>
    <property type="project" value="TreeGrafter"/>
</dbReference>
<gene>
    <name evidence="2" type="ORF">SERLADRAFT_473203</name>
</gene>
<feature type="compositionally biased region" description="Polar residues" evidence="1">
    <location>
        <begin position="27"/>
        <end position="37"/>
    </location>
</feature>
<dbReference type="RefSeq" id="XP_007320951.1">
    <property type="nucleotide sequence ID" value="XM_007320889.1"/>
</dbReference>
<feature type="compositionally biased region" description="Polar residues" evidence="1">
    <location>
        <begin position="58"/>
        <end position="69"/>
    </location>
</feature>
<feature type="region of interest" description="Disordered" evidence="1">
    <location>
        <begin position="1"/>
        <end position="69"/>
    </location>
</feature>
<dbReference type="GO" id="GO:0005794">
    <property type="term" value="C:Golgi apparatus"/>
    <property type="evidence" value="ECO:0007669"/>
    <property type="project" value="TreeGrafter"/>
</dbReference>
<organism>
    <name type="scientific">Serpula lacrymans var. lacrymans (strain S7.9)</name>
    <name type="common">Dry rot fungus</name>
    <dbReference type="NCBI Taxonomy" id="578457"/>
    <lineage>
        <taxon>Eukaryota</taxon>
        <taxon>Fungi</taxon>
        <taxon>Dikarya</taxon>
        <taxon>Basidiomycota</taxon>
        <taxon>Agaricomycotina</taxon>
        <taxon>Agaricomycetes</taxon>
        <taxon>Agaricomycetidae</taxon>
        <taxon>Boletales</taxon>
        <taxon>Coniophorineae</taxon>
        <taxon>Serpulaceae</taxon>
        <taxon>Serpula</taxon>
    </lineage>
</organism>
<dbReference type="AlphaFoldDB" id="F8P2M8"/>
<accession>F8P2M8</accession>
<dbReference type="InterPro" id="IPR011990">
    <property type="entry name" value="TPR-like_helical_dom_sf"/>
</dbReference>
<dbReference type="EMBL" id="GL945437">
    <property type="protein sequence ID" value="EGO22413.1"/>
    <property type="molecule type" value="Genomic_DNA"/>
</dbReference>
<proteinExistence type="predicted"/>